<evidence type="ECO:0000256" key="1">
    <source>
        <dbReference type="SAM" id="MobiDB-lite"/>
    </source>
</evidence>
<dbReference type="InterPro" id="IPR029071">
    <property type="entry name" value="Ubiquitin-like_domsf"/>
</dbReference>
<dbReference type="STRING" id="5722.A2DL00"/>
<feature type="region of interest" description="Disordered" evidence="1">
    <location>
        <begin position="156"/>
        <end position="204"/>
    </location>
</feature>
<dbReference type="SMART" id="SM00553">
    <property type="entry name" value="SEP"/>
    <property type="match status" value="1"/>
</dbReference>
<dbReference type="InterPro" id="IPR009060">
    <property type="entry name" value="UBA-like_sf"/>
</dbReference>
<name>A2DL00_TRIV3</name>
<dbReference type="GO" id="GO:0007030">
    <property type="term" value="P:Golgi organization"/>
    <property type="evidence" value="ECO:0000318"/>
    <property type="project" value="GO_Central"/>
</dbReference>
<dbReference type="GO" id="GO:0061025">
    <property type="term" value="P:membrane fusion"/>
    <property type="evidence" value="ECO:0000318"/>
    <property type="project" value="GO_Central"/>
</dbReference>
<dbReference type="OMA" id="KQFMGFG"/>
<evidence type="ECO:0000259" key="3">
    <source>
        <dbReference type="PROSITE" id="PS51399"/>
    </source>
</evidence>
<dbReference type="PROSITE" id="PS51399">
    <property type="entry name" value="SEP"/>
    <property type="match status" value="1"/>
</dbReference>
<evidence type="ECO:0000259" key="2">
    <source>
        <dbReference type="PROSITE" id="PS50033"/>
    </source>
</evidence>
<evidence type="ECO:0000313" key="4">
    <source>
        <dbReference type="EMBL" id="EAY18953.1"/>
    </source>
</evidence>
<dbReference type="Pfam" id="PF08059">
    <property type="entry name" value="SEP"/>
    <property type="match status" value="1"/>
</dbReference>
<dbReference type="CDD" id="cd14273">
    <property type="entry name" value="UBA_TAP-C_like"/>
    <property type="match status" value="1"/>
</dbReference>
<dbReference type="Pfam" id="PF00789">
    <property type="entry name" value="UBX"/>
    <property type="match status" value="1"/>
</dbReference>
<dbReference type="SUPFAM" id="SSF102848">
    <property type="entry name" value="NSFL1 (p97 ATPase) cofactor p47, SEP domain"/>
    <property type="match status" value="1"/>
</dbReference>
<feature type="region of interest" description="Disordered" evidence="1">
    <location>
        <begin position="44"/>
        <end position="71"/>
    </location>
</feature>
<dbReference type="GO" id="GO:0043130">
    <property type="term" value="F:ubiquitin binding"/>
    <property type="evidence" value="ECO:0000318"/>
    <property type="project" value="GO_Central"/>
</dbReference>
<dbReference type="Gene3D" id="3.10.20.90">
    <property type="entry name" value="Phosphatidylinositol 3-kinase Catalytic Subunit, Chain A, domain 1"/>
    <property type="match status" value="1"/>
</dbReference>
<protein>
    <recommendedName>
        <fullName evidence="6">SEP domain-containing protein</fullName>
    </recommendedName>
</protein>
<sequence>MAEAQICQITGLDPETARQYLQMANGDVARAIDLYFSGADVRKPAAQRAGPQHGSGPRSGSKAPPKKDAASIVDNIFNNAQKPQGGNPDEDEEGVDKHKITFYKNGFIVDDGEFRPNDDPANAEFLAAVEKGQVPRELMNGRQAVDVEVDDQREKDFKAPPKPFNPFQGKGYSIGDGTARPAPAAMPAAAPAGNQSKSFASGGEPTTKLRVLLPDRSVLTLTVNLSATIGDVKNYISQLSPQHRPSTLKLRVAVPPRELNDNSATVQSESLKMAQIQVL</sequence>
<dbReference type="GO" id="GO:0043161">
    <property type="term" value="P:proteasome-mediated ubiquitin-dependent protein catabolic process"/>
    <property type="evidence" value="ECO:0000318"/>
    <property type="project" value="GO_Central"/>
</dbReference>
<dbReference type="PROSITE" id="PS50033">
    <property type="entry name" value="UBX"/>
    <property type="match status" value="1"/>
</dbReference>
<proteinExistence type="predicted"/>
<organism evidence="4 5">
    <name type="scientific">Trichomonas vaginalis (strain ATCC PRA-98 / G3)</name>
    <dbReference type="NCBI Taxonomy" id="412133"/>
    <lineage>
        <taxon>Eukaryota</taxon>
        <taxon>Metamonada</taxon>
        <taxon>Parabasalia</taxon>
        <taxon>Trichomonadida</taxon>
        <taxon>Trichomonadidae</taxon>
        <taxon>Trichomonas</taxon>
    </lineage>
</organism>
<evidence type="ECO:0008006" key="6">
    <source>
        <dbReference type="Google" id="ProtNLM"/>
    </source>
</evidence>
<dbReference type="InterPro" id="IPR001012">
    <property type="entry name" value="UBX_dom"/>
</dbReference>
<reference evidence="4" key="1">
    <citation type="submission" date="2006-10" db="EMBL/GenBank/DDBJ databases">
        <authorList>
            <person name="Amadeo P."/>
            <person name="Zhao Q."/>
            <person name="Wortman J."/>
            <person name="Fraser-Liggett C."/>
            <person name="Carlton J."/>
        </authorList>
    </citation>
    <scope>NUCLEOTIDE SEQUENCE</scope>
    <source>
        <strain evidence="4">G3</strain>
    </source>
</reference>
<dbReference type="GO" id="GO:0031468">
    <property type="term" value="P:nuclear membrane reassembly"/>
    <property type="evidence" value="ECO:0000318"/>
    <property type="project" value="GO_Central"/>
</dbReference>
<feature type="domain" description="SEP" evidence="3">
    <location>
        <begin position="95"/>
        <end position="158"/>
    </location>
</feature>
<dbReference type="InParanoid" id="A2DL00"/>
<accession>A2DL00</accession>
<dbReference type="Gene3D" id="1.10.8.10">
    <property type="entry name" value="DNA helicase RuvA subunit, C-terminal domain"/>
    <property type="match status" value="1"/>
</dbReference>
<dbReference type="GO" id="GO:0005829">
    <property type="term" value="C:cytosol"/>
    <property type="evidence" value="ECO:0000318"/>
    <property type="project" value="GO_Central"/>
</dbReference>
<dbReference type="PANTHER" id="PTHR23333">
    <property type="entry name" value="UBX DOMAIN CONTAINING PROTEIN"/>
    <property type="match status" value="1"/>
</dbReference>
<feature type="compositionally biased region" description="Low complexity" evidence="1">
    <location>
        <begin position="179"/>
        <end position="192"/>
    </location>
</feature>
<dbReference type="VEuPathDB" id="TrichDB:TVAGG3_0362220"/>
<dbReference type="OrthoDB" id="25887at2759"/>
<dbReference type="FunFam" id="3.30.420.210:FF:000002">
    <property type="entry name" value="UBX domain-containing protein 1"/>
    <property type="match status" value="1"/>
</dbReference>
<dbReference type="GO" id="GO:0005634">
    <property type="term" value="C:nucleus"/>
    <property type="evidence" value="ECO:0000318"/>
    <property type="project" value="GO_Central"/>
</dbReference>
<dbReference type="InterPro" id="IPR036241">
    <property type="entry name" value="NSFL1C_SEP_dom_sf"/>
</dbReference>
<dbReference type="GO" id="GO:0000045">
    <property type="term" value="P:autophagosome assembly"/>
    <property type="evidence" value="ECO:0000318"/>
    <property type="project" value="GO_Central"/>
</dbReference>
<dbReference type="AlphaFoldDB" id="A2DL00"/>
<dbReference type="Gene3D" id="3.30.420.210">
    <property type="entry name" value="SEP domain"/>
    <property type="match status" value="1"/>
</dbReference>
<dbReference type="PANTHER" id="PTHR23333:SF20">
    <property type="entry name" value="NSFL1 COFACTOR P47"/>
    <property type="match status" value="1"/>
</dbReference>
<dbReference type="SUPFAM" id="SSF46934">
    <property type="entry name" value="UBA-like"/>
    <property type="match status" value="1"/>
</dbReference>
<dbReference type="Pfam" id="PF14555">
    <property type="entry name" value="UBA_4"/>
    <property type="match status" value="1"/>
</dbReference>
<evidence type="ECO:0000313" key="5">
    <source>
        <dbReference type="Proteomes" id="UP000001542"/>
    </source>
</evidence>
<feature type="domain" description="UBX" evidence="2">
    <location>
        <begin position="202"/>
        <end position="279"/>
    </location>
</feature>
<dbReference type="eggNOG" id="KOG2086">
    <property type="taxonomic scope" value="Eukaryota"/>
</dbReference>
<keyword evidence="5" id="KW-1185">Reference proteome</keyword>
<dbReference type="EMBL" id="DS113213">
    <property type="protein sequence ID" value="EAY18953.1"/>
    <property type="molecule type" value="Genomic_DNA"/>
</dbReference>
<dbReference type="InterPro" id="IPR012989">
    <property type="entry name" value="SEP_domain"/>
</dbReference>
<dbReference type="SUPFAM" id="SSF54236">
    <property type="entry name" value="Ubiquitin-like"/>
    <property type="match status" value="1"/>
</dbReference>
<dbReference type="FunCoup" id="A2DL00">
    <property type="interactions" value="761"/>
</dbReference>
<gene>
    <name evidence="4" type="ORF">TVAG_146970</name>
</gene>
<dbReference type="VEuPathDB" id="TrichDB:TVAG_146970"/>
<dbReference type="FunFam" id="3.10.20.90:FF:000270">
    <property type="entry name" value="Ubiquitin regulatory protein, putative"/>
    <property type="match status" value="1"/>
</dbReference>
<dbReference type="KEGG" id="tva:5464471"/>
<dbReference type="Proteomes" id="UP000001542">
    <property type="component" value="Unassembled WGS sequence"/>
</dbReference>
<dbReference type="RefSeq" id="XP_001579939.1">
    <property type="nucleotide sequence ID" value="XM_001579889.1"/>
</dbReference>
<reference evidence="4" key="2">
    <citation type="journal article" date="2007" name="Science">
        <title>Draft genome sequence of the sexually transmitted pathogen Trichomonas vaginalis.</title>
        <authorList>
            <person name="Carlton J.M."/>
            <person name="Hirt R.P."/>
            <person name="Silva J.C."/>
            <person name="Delcher A.L."/>
            <person name="Schatz M."/>
            <person name="Zhao Q."/>
            <person name="Wortman J.R."/>
            <person name="Bidwell S.L."/>
            <person name="Alsmark U.C.M."/>
            <person name="Besteiro S."/>
            <person name="Sicheritz-Ponten T."/>
            <person name="Noel C.J."/>
            <person name="Dacks J.B."/>
            <person name="Foster P.G."/>
            <person name="Simillion C."/>
            <person name="Van de Peer Y."/>
            <person name="Miranda-Saavedra D."/>
            <person name="Barton G.J."/>
            <person name="Westrop G.D."/>
            <person name="Mueller S."/>
            <person name="Dessi D."/>
            <person name="Fiori P.L."/>
            <person name="Ren Q."/>
            <person name="Paulsen I."/>
            <person name="Zhang H."/>
            <person name="Bastida-Corcuera F.D."/>
            <person name="Simoes-Barbosa A."/>
            <person name="Brown M.T."/>
            <person name="Hayes R.D."/>
            <person name="Mukherjee M."/>
            <person name="Okumura C.Y."/>
            <person name="Schneider R."/>
            <person name="Smith A.J."/>
            <person name="Vanacova S."/>
            <person name="Villalvazo M."/>
            <person name="Haas B.J."/>
            <person name="Pertea M."/>
            <person name="Feldblyum T.V."/>
            <person name="Utterback T.R."/>
            <person name="Shu C.L."/>
            <person name="Osoegawa K."/>
            <person name="de Jong P.J."/>
            <person name="Hrdy I."/>
            <person name="Horvathova L."/>
            <person name="Zubacova Z."/>
            <person name="Dolezal P."/>
            <person name="Malik S.B."/>
            <person name="Logsdon J.M. Jr."/>
            <person name="Henze K."/>
            <person name="Gupta A."/>
            <person name="Wang C.C."/>
            <person name="Dunne R.L."/>
            <person name="Upcroft J.A."/>
            <person name="Upcroft P."/>
            <person name="White O."/>
            <person name="Salzberg S.L."/>
            <person name="Tang P."/>
            <person name="Chiu C.-H."/>
            <person name="Lee Y.-S."/>
            <person name="Embley T.M."/>
            <person name="Coombs G.H."/>
            <person name="Mottram J.C."/>
            <person name="Tachezy J."/>
            <person name="Fraser-Liggett C.M."/>
            <person name="Johnson P.J."/>
        </authorList>
    </citation>
    <scope>NUCLEOTIDE SEQUENCE [LARGE SCALE GENOMIC DNA]</scope>
    <source>
        <strain evidence="4">G3</strain>
    </source>
</reference>